<feature type="compositionally biased region" description="Basic residues" evidence="1">
    <location>
        <begin position="544"/>
        <end position="553"/>
    </location>
</feature>
<gene>
    <name evidence="3" type="ORF">Z517_01014</name>
</gene>
<dbReference type="Proteomes" id="UP000053029">
    <property type="component" value="Unassembled WGS sequence"/>
</dbReference>
<evidence type="ECO:0000313" key="3">
    <source>
        <dbReference type="EMBL" id="KIW85622.1"/>
    </source>
</evidence>
<feature type="compositionally biased region" description="Low complexity" evidence="1">
    <location>
        <begin position="476"/>
        <end position="503"/>
    </location>
</feature>
<name>A0A0D2FFY9_9EURO</name>
<dbReference type="EMBL" id="KN846969">
    <property type="protein sequence ID" value="KIW85622.1"/>
    <property type="molecule type" value="Genomic_DNA"/>
</dbReference>
<dbReference type="STRING" id="1442368.A0A0D2FFY9"/>
<keyword evidence="2" id="KW-0812">Transmembrane</keyword>
<proteinExistence type="predicted"/>
<evidence type="ECO:0000256" key="1">
    <source>
        <dbReference type="SAM" id="MobiDB-lite"/>
    </source>
</evidence>
<dbReference type="VEuPathDB" id="FungiDB:Z517_01014"/>
<feature type="compositionally biased region" description="Basic and acidic residues" evidence="1">
    <location>
        <begin position="526"/>
        <end position="543"/>
    </location>
</feature>
<evidence type="ECO:0000313" key="4">
    <source>
        <dbReference type="Proteomes" id="UP000053029"/>
    </source>
</evidence>
<feature type="region of interest" description="Disordered" evidence="1">
    <location>
        <begin position="388"/>
        <end position="419"/>
    </location>
</feature>
<evidence type="ECO:0000256" key="2">
    <source>
        <dbReference type="SAM" id="Phobius"/>
    </source>
</evidence>
<feature type="transmembrane region" description="Helical" evidence="2">
    <location>
        <begin position="74"/>
        <end position="91"/>
    </location>
</feature>
<sequence length="579" mass="63122">MAAARFRARLEQVLLTSCVTTTTATTKSKAPGTSTLTFPLPRVFLRAIISSSADHIANCSIISLVLVSIALQKWGSSCSSFLAFSIPTIPFSGNMLDPVPEGAVFFLEWPMWARLALILGGLLTIILTTAFVVKLRNWARDRSLERRALEEQAERGEMTLVNCLDEDIPFGIRALIEDPEVEGVWNAQTATSLHFDPARPPSSSQLAIEPIRYSSISSTSICDSTDLGLTPPDVLTPLTDTTAVADTSAESSSSKKGKTIVISYNGPYLRAEAADVVPGLSISEFVLNADFTDDGYTDVVSSMIKDETSPLSSKLQLRPVTNLPSPGTRKFVIGNRQRNTQGHQRPEVRSDLNPLERMEAHRRFHAAESGQLLPRNRRHTDMALTPALASSLSDSEDSDDSASRTLSWPARNGSLNLGKQFSRRAKRMEGPRPVPFRAFVDALPTAKPPPSAWTDKTQARVDAKILPSAKTSETASNTSRHTPSSSRSSTSATATTSPTGSLSIANTRSRKINDGFEVLPAGTLEKGPKVKDFGTRHEDLDMRKKPKKLRKRSHSDSGSRRSSTESGRRSSDTFRLPIF</sequence>
<accession>A0A0D2FFY9</accession>
<feature type="transmembrane region" description="Helical" evidence="2">
    <location>
        <begin position="111"/>
        <end position="133"/>
    </location>
</feature>
<feature type="compositionally biased region" description="Basic and acidic residues" evidence="1">
    <location>
        <begin position="554"/>
        <end position="572"/>
    </location>
</feature>
<feature type="region of interest" description="Disordered" evidence="1">
    <location>
        <begin position="317"/>
        <end position="353"/>
    </location>
</feature>
<keyword evidence="2" id="KW-0472">Membrane</keyword>
<organism evidence="3 4">
    <name type="scientific">Fonsecaea pedrosoi CBS 271.37</name>
    <dbReference type="NCBI Taxonomy" id="1442368"/>
    <lineage>
        <taxon>Eukaryota</taxon>
        <taxon>Fungi</taxon>
        <taxon>Dikarya</taxon>
        <taxon>Ascomycota</taxon>
        <taxon>Pezizomycotina</taxon>
        <taxon>Eurotiomycetes</taxon>
        <taxon>Chaetothyriomycetidae</taxon>
        <taxon>Chaetothyriales</taxon>
        <taxon>Herpotrichiellaceae</taxon>
        <taxon>Fonsecaea</taxon>
    </lineage>
</organism>
<reference evidence="3 4" key="1">
    <citation type="submission" date="2015-01" db="EMBL/GenBank/DDBJ databases">
        <title>The Genome Sequence of Fonsecaea pedrosoi CBS 271.37.</title>
        <authorList>
            <consortium name="The Broad Institute Genomics Platform"/>
            <person name="Cuomo C."/>
            <person name="de Hoog S."/>
            <person name="Gorbushina A."/>
            <person name="Stielow B."/>
            <person name="Teixiera M."/>
            <person name="Abouelleil A."/>
            <person name="Chapman S.B."/>
            <person name="Priest M."/>
            <person name="Young S.K."/>
            <person name="Wortman J."/>
            <person name="Nusbaum C."/>
            <person name="Birren B."/>
        </authorList>
    </citation>
    <scope>NUCLEOTIDE SEQUENCE [LARGE SCALE GENOMIC DNA]</scope>
    <source>
        <strain evidence="3 4">CBS 271.37</strain>
    </source>
</reference>
<feature type="region of interest" description="Disordered" evidence="1">
    <location>
        <begin position="466"/>
        <end position="579"/>
    </location>
</feature>
<keyword evidence="4" id="KW-1185">Reference proteome</keyword>
<feature type="compositionally biased region" description="Basic and acidic residues" evidence="1">
    <location>
        <begin position="344"/>
        <end position="353"/>
    </location>
</feature>
<dbReference type="GeneID" id="25300504"/>
<keyword evidence="2" id="KW-1133">Transmembrane helix</keyword>
<dbReference type="AlphaFoldDB" id="A0A0D2FFY9"/>
<protein>
    <submittedName>
        <fullName evidence="3">Uncharacterized protein</fullName>
    </submittedName>
</protein>
<dbReference type="HOGENOM" id="CLU_562572_0_0_1"/>
<dbReference type="OrthoDB" id="5426165at2759"/>
<dbReference type="RefSeq" id="XP_013289430.1">
    <property type="nucleotide sequence ID" value="XM_013433976.1"/>
</dbReference>